<comment type="similarity">
    <text evidence="3">Belongs to the glycosyl hydrolase 1 family.</text>
</comment>
<dbReference type="SUPFAM" id="SSF51445">
    <property type="entry name" value="(Trans)glycosidases"/>
    <property type="match status" value="1"/>
</dbReference>
<keyword evidence="11" id="KW-1015">Disulfide bond</keyword>
<proteinExistence type="inferred from homology"/>
<dbReference type="InterPro" id="IPR036291">
    <property type="entry name" value="NAD(P)-bd_dom_sf"/>
</dbReference>
<dbReference type="PANTHER" id="PTHR10353:SF150">
    <property type="entry name" value="BETA-GLUCOSIDASE 1-RELATED"/>
    <property type="match status" value="1"/>
</dbReference>
<evidence type="ECO:0000256" key="9">
    <source>
        <dbReference type="ARBA" id="ARBA00022833"/>
    </source>
</evidence>
<dbReference type="PANTHER" id="PTHR10353">
    <property type="entry name" value="GLYCOSYL HYDROLASE"/>
    <property type="match status" value="1"/>
</dbReference>
<evidence type="ECO:0000256" key="14">
    <source>
        <dbReference type="RuleBase" id="RU361277"/>
    </source>
</evidence>
<dbReference type="InterPro" id="IPR017853">
    <property type="entry name" value="GH"/>
</dbReference>
<reference evidence="17" key="1">
    <citation type="submission" date="2021-01" db="EMBL/GenBank/DDBJ databases">
        <authorList>
            <person name="Bezrukov I."/>
        </authorList>
    </citation>
    <scope>NUCLEOTIDE SEQUENCE</scope>
</reference>
<evidence type="ECO:0000256" key="1">
    <source>
        <dbReference type="ARBA" id="ARBA00000448"/>
    </source>
</evidence>
<comment type="similarity">
    <text evidence="14">Belongs to the zinc-containing alcohol dehydrogenase family.</text>
</comment>
<dbReference type="InterPro" id="IPR011032">
    <property type="entry name" value="GroES-like_sf"/>
</dbReference>
<evidence type="ECO:0000256" key="7">
    <source>
        <dbReference type="ARBA" id="ARBA00022729"/>
    </source>
</evidence>
<dbReference type="PROSITE" id="PS00059">
    <property type="entry name" value="ADH_ZINC"/>
    <property type="match status" value="1"/>
</dbReference>
<keyword evidence="10" id="KW-0560">Oxidoreductase</keyword>
<evidence type="ECO:0000259" key="15">
    <source>
        <dbReference type="Pfam" id="PF00107"/>
    </source>
</evidence>
<dbReference type="EC" id="3.2.1.21" evidence="5"/>
<dbReference type="AlphaFoldDB" id="A0A8S2AVT3"/>
<dbReference type="Gene3D" id="3.20.20.80">
    <property type="entry name" value="Glycosidases"/>
    <property type="match status" value="1"/>
</dbReference>
<keyword evidence="8" id="KW-0378">Hydrolase</keyword>
<dbReference type="Proteomes" id="UP000682877">
    <property type="component" value="Chromosome 7"/>
</dbReference>
<protein>
    <recommendedName>
        <fullName evidence="5">beta-glucosidase</fullName>
        <ecNumber evidence="5">3.2.1.21</ecNumber>
    </recommendedName>
</protein>
<gene>
    <name evidence="17" type="ORF">AARE701A_LOCUS18787</name>
</gene>
<evidence type="ECO:0000256" key="5">
    <source>
        <dbReference type="ARBA" id="ARBA00012744"/>
    </source>
</evidence>
<evidence type="ECO:0000256" key="8">
    <source>
        <dbReference type="ARBA" id="ARBA00022801"/>
    </source>
</evidence>
<dbReference type="GO" id="GO:0008422">
    <property type="term" value="F:beta-glucosidase activity"/>
    <property type="evidence" value="ECO:0007669"/>
    <property type="project" value="UniProtKB-EC"/>
</dbReference>
<sequence length="807" mass="89805">MDKTSLFSIHEGKQIRCKAAISRKPGEALVIEEIHVDPPQAYEGPLVRFPMILGHEAVGVIESIGEHVNGFQQGDVVLPVFHPHCEECRDCKSSRSNWCARFADDFASNTRRYGMTSRFKDSSGEDINHFLFVSSFSEYTVVDIAHLVKMSPDIPVDKAALLSCGVSTGIGAAWKVANVEKGSTVAVFGLGAVGLAVAEGARLRGAGRIIGVDLNPEKFELGKKFGFTDFINPTLCGEKKISEVIQEMTGGGVDYSFECVGLPSLLTEAFNSTRTGSGKTVMLGIDKHLTPISLGSLDLLRGRHVCGSLFGGLKPKLDIPILVDHYLKKELNLDSFITHELKFEEINKAFDLLVQGKSLRCILWMNNDKNDFPEGFTFGSATSAYQLNDNEDQSSLSQIDVQQLSFLKLIGNLSNGDIACDGYHKYKEDVQLMVETGLDAFRFSISWSRLIPNGRGPVNPKGLQFYKNFIQELVSHGIEPHVTLFHYDHPQYLEDDYGGWINRKIIQDFTAYADVCFREFGHHVKFWTTINEANVFTIGGYNDGITPPGRCSSPGRNCSSGNSSTEPYIVGHNLLLAHASASRLYKQKYKPLGFTSSTSSKDDDIAIQRAKDFYFGWMLEPLIFGDYPEEMKRTVGSRLPVFSKGESEQVKGSSDFVGIIHYLAASYGVAPWAMESVLEYIKQSYGNPPIYILENGTPMKQDFQLQQKDTPRIEYLHAYIAAVLKSIRNGSDTRGYFVWSFMDLYELVKGYEFSFGLYSVNFSDPHRKRSPKLSAHWYSAFLKGNNTFLGSQGIMQMQRNSSSSASS</sequence>
<dbReference type="GO" id="GO:0008270">
    <property type="term" value="F:zinc ion binding"/>
    <property type="evidence" value="ECO:0007669"/>
    <property type="project" value="InterPro"/>
</dbReference>
<dbReference type="GO" id="GO:0005975">
    <property type="term" value="P:carbohydrate metabolic process"/>
    <property type="evidence" value="ECO:0007669"/>
    <property type="project" value="InterPro"/>
</dbReference>
<comment type="cofactor">
    <cofactor evidence="2 14">
        <name>Zn(2+)</name>
        <dbReference type="ChEBI" id="CHEBI:29105"/>
    </cofactor>
</comment>
<dbReference type="InterPro" id="IPR013149">
    <property type="entry name" value="ADH-like_C"/>
</dbReference>
<dbReference type="Gene3D" id="3.90.180.10">
    <property type="entry name" value="Medium-chain alcohol dehydrogenases, catalytic domain"/>
    <property type="match status" value="1"/>
</dbReference>
<evidence type="ECO:0000256" key="11">
    <source>
        <dbReference type="ARBA" id="ARBA00023157"/>
    </source>
</evidence>
<dbReference type="Pfam" id="PF00107">
    <property type="entry name" value="ADH_zinc_N"/>
    <property type="match status" value="1"/>
</dbReference>
<evidence type="ECO:0000313" key="18">
    <source>
        <dbReference type="Proteomes" id="UP000682877"/>
    </source>
</evidence>
<dbReference type="SUPFAM" id="SSF50129">
    <property type="entry name" value="GroES-like"/>
    <property type="match status" value="2"/>
</dbReference>
<dbReference type="PRINTS" id="PR00131">
    <property type="entry name" value="GLHYDRLASE1"/>
</dbReference>
<dbReference type="InterPro" id="IPR001360">
    <property type="entry name" value="Glyco_hydro_1"/>
</dbReference>
<evidence type="ECO:0000256" key="3">
    <source>
        <dbReference type="ARBA" id="ARBA00010838"/>
    </source>
</evidence>
<evidence type="ECO:0000256" key="13">
    <source>
        <dbReference type="ARBA" id="ARBA00023295"/>
    </source>
</evidence>
<keyword evidence="6 14" id="KW-0479">Metal-binding</keyword>
<keyword evidence="7" id="KW-0732">Signal</keyword>
<organism evidence="17 18">
    <name type="scientific">Arabidopsis arenosa</name>
    <name type="common">Sand rock-cress</name>
    <name type="synonym">Cardaminopsis arenosa</name>
    <dbReference type="NCBI Taxonomy" id="38785"/>
    <lineage>
        <taxon>Eukaryota</taxon>
        <taxon>Viridiplantae</taxon>
        <taxon>Streptophyta</taxon>
        <taxon>Embryophyta</taxon>
        <taxon>Tracheophyta</taxon>
        <taxon>Spermatophyta</taxon>
        <taxon>Magnoliopsida</taxon>
        <taxon>eudicotyledons</taxon>
        <taxon>Gunneridae</taxon>
        <taxon>Pentapetalae</taxon>
        <taxon>rosids</taxon>
        <taxon>malvids</taxon>
        <taxon>Brassicales</taxon>
        <taxon>Brassicaceae</taxon>
        <taxon>Camelineae</taxon>
        <taxon>Arabidopsis</taxon>
    </lineage>
</organism>
<evidence type="ECO:0000313" key="17">
    <source>
        <dbReference type="EMBL" id="CAE6183479.1"/>
    </source>
</evidence>
<accession>A0A8S2AVT3</accession>
<dbReference type="InterPro" id="IPR013154">
    <property type="entry name" value="ADH-like_N"/>
</dbReference>
<keyword evidence="13" id="KW-0326">Glycosidase</keyword>
<dbReference type="EMBL" id="LR999457">
    <property type="protein sequence ID" value="CAE6183479.1"/>
    <property type="molecule type" value="Genomic_DNA"/>
</dbReference>
<dbReference type="GO" id="GO:0016491">
    <property type="term" value="F:oxidoreductase activity"/>
    <property type="evidence" value="ECO:0007669"/>
    <property type="project" value="UniProtKB-KW"/>
</dbReference>
<comment type="catalytic activity">
    <reaction evidence="1">
        <text>Hydrolysis of terminal, non-reducing beta-D-glucosyl residues with release of beta-D-glucose.</text>
        <dbReference type="EC" id="3.2.1.21"/>
    </reaction>
</comment>
<dbReference type="InterPro" id="IPR002328">
    <property type="entry name" value="ADH_Zn_CS"/>
</dbReference>
<keyword evidence="18" id="KW-1185">Reference proteome</keyword>
<dbReference type="Gene3D" id="3.40.50.720">
    <property type="entry name" value="NAD(P)-binding Rossmann-like Domain"/>
    <property type="match status" value="1"/>
</dbReference>
<feature type="domain" description="Alcohol dehydrogenase-like N-terminal" evidence="16">
    <location>
        <begin position="41"/>
        <end position="150"/>
    </location>
</feature>
<dbReference type="Pfam" id="PF08240">
    <property type="entry name" value="ADH_N"/>
    <property type="match status" value="1"/>
</dbReference>
<keyword evidence="9 14" id="KW-0862">Zinc</keyword>
<name>A0A8S2AVT3_ARAAE</name>
<evidence type="ECO:0000259" key="16">
    <source>
        <dbReference type="Pfam" id="PF08240"/>
    </source>
</evidence>
<comment type="subunit">
    <text evidence="4">Homodimer.</text>
</comment>
<evidence type="ECO:0000256" key="12">
    <source>
        <dbReference type="ARBA" id="ARBA00023180"/>
    </source>
</evidence>
<keyword evidence="12" id="KW-0325">Glycoprotein</keyword>
<feature type="domain" description="Alcohol dehydrogenase-like C-terminal" evidence="15">
    <location>
        <begin position="192"/>
        <end position="316"/>
    </location>
</feature>
<evidence type="ECO:0000256" key="6">
    <source>
        <dbReference type="ARBA" id="ARBA00022723"/>
    </source>
</evidence>
<dbReference type="FunFam" id="3.40.50.720:FF:000003">
    <property type="entry name" value="S-(hydroxymethyl)glutathione dehydrogenase"/>
    <property type="match status" value="1"/>
</dbReference>
<dbReference type="SUPFAM" id="SSF51735">
    <property type="entry name" value="NAD(P)-binding Rossmann-fold domains"/>
    <property type="match status" value="1"/>
</dbReference>
<dbReference type="Pfam" id="PF00232">
    <property type="entry name" value="Glyco_hydro_1"/>
    <property type="match status" value="2"/>
</dbReference>
<evidence type="ECO:0000256" key="4">
    <source>
        <dbReference type="ARBA" id="ARBA00011738"/>
    </source>
</evidence>
<evidence type="ECO:0000256" key="2">
    <source>
        <dbReference type="ARBA" id="ARBA00001947"/>
    </source>
</evidence>
<evidence type="ECO:0000256" key="10">
    <source>
        <dbReference type="ARBA" id="ARBA00023002"/>
    </source>
</evidence>